<organism evidence="1">
    <name type="scientific">Candidatus Methanomethylicus mesodigestus</name>
    <dbReference type="NCBI Taxonomy" id="1867258"/>
    <lineage>
        <taxon>Archaea</taxon>
        <taxon>Thermoproteota</taxon>
        <taxon>Methanosuratincolia</taxon>
        <taxon>Candidatus Methanomethylicales</taxon>
        <taxon>Candidatus Methanomethylicaceae</taxon>
        <taxon>Candidatus Methanomethylicus</taxon>
    </lineage>
</organism>
<comment type="caution">
    <text evidence="1">The sequence shown here is derived from an EMBL/GenBank/DDBJ whole genome shotgun (WGS) entry which is preliminary data.</text>
</comment>
<name>A0A7C3J1N1_9CREN</name>
<evidence type="ECO:0000313" key="1">
    <source>
        <dbReference type="EMBL" id="HFK19759.1"/>
    </source>
</evidence>
<proteinExistence type="predicted"/>
<protein>
    <submittedName>
        <fullName evidence="1">Uncharacterized protein</fullName>
    </submittedName>
</protein>
<dbReference type="EMBL" id="DSTX01000001">
    <property type="protein sequence ID" value="HFK19759.1"/>
    <property type="molecule type" value="Genomic_DNA"/>
</dbReference>
<reference evidence="1" key="1">
    <citation type="journal article" date="2020" name="mSystems">
        <title>Genome- and Community-Level Interaction Insights into Carbon Utilization and Element Cycling Functions of Hydrothermarchaeota in Hydrothermal Sediment.</title>
        <authorList>
            <person name="Zhou Z."/>
            <person name="Liu Y."/>
            <person name="Xu W."/>
            <person name="Pan J."/>
            <person name="Luo Z.H."/>
            <person name="Li M."/>
        </authorList>
    </citation>
    <scope>NUCLEOTIDE SEQUENCE [LARGE SCALE GENOMIC DNA]</scope>
    <source>
        <strain evidence="1">SpSt-468</strain>
    </source>
</reference>
<accession>A0A7C3J1N1</accession>
<gene>
    <name evidence="1" type="ORF">ENS19_00565</name>
</gene>
<sequence length="84" mass="9440">MRLRTVSDCALCRRQIVGVNCLPTLNYQCPNCGRSLLLCPDCQGMGLECPTCEDTMRPAWEFRECACDQAKQKSISDYLESGNE</sequence>
<dbReference type="AlphaFoldDB" id="A0A7C3J1N1"/>